<gene>
    <name evidence="1" type="ORF">SPARVUS_LOCUS10836244</name>
</gene>
<sequence>MLMHAPSSGMEVAMATGTDLALRMSAYKLALPNVSFVWPTRKRCQIQFCGTLTKSMLCVSFVACVMKLELSAGEKQNAILILFPKVILFQ</sequence>
<dbReference type="Proteomes" id="UP001162483">
    <property type="component" value="Unassembled WGS sequence"/>
</dbReference>
<reference evidence="1" key="1">
    <citation type="submission" date="2023-05" db="EMBL/GenBank/DDBJ databases">
        <authorList>
            <person name="Stuckert A."/>
        </authorList>
    </citation>
    <scope>NUCLEOTIDE SEQUENCE</scope>
</reference>
<evidence type="ECO:0000313" key="2">
    <source>
        <dbReference type="Proteomes" id="UP001162483"/>
    </source>
</evidence>
<evidence type="ECO:0000313" key="1">
    <source>
        <dbReference type="EMBL" id="CAI9589059.1"/>
    </source>
</evidence>
<name>A0ABN9EW40_9NEOB</name>
<proteinExistence type="predicted"/>
<comment type="caution">
    <text evidence="1">The sequence shown here is derived from an EMBL/GenBank/DDBJ whole genome shotgun (WGS) entry which is preliminary data.</text>
</comment>
<organism evidence="1 2">
    <name type="scientific">Staurois parvus</name>
    <dbReference type="NCBI Taxonomy" id="386267"/>
    <lineage>
        <taxon>Eukaryota</taxon>
        <taxon>Metazoa</taxon>
        <taxon>Chordata</taxon>
        <taxon>Craniata</taxon>
        <taxon>Vertebrata</taxon>
        <taxon>Euteleostomi</taxon>
        <taxon>Amphibia</taxon>
        <taxon>Batrachia</taxon>
        <taxon>Anura</taxon>
        <taxon>Neobatrachia</taxon>
        <taxon>Ranoidea</taxon>
        <taxon>Ranidae</taxon>
        <taxon>Staurois</taxon>
    </lineage>
</organism>
<accession>A0ABN9EW40</accession>
<protein>
    <submittedName>
        <fullName evidence="1">Uncharacterized protein</fullName>
    </submittedName>
</protein>
<keyword evidence="2" id="KW-1185">Reference proteome</keyword>
<dbReference type="EMBL" id="CATNWA010016021">
    <property type="protein sequence ID" value="CAI9589059.1"/>
    <property type="molecule type" value="Genomic_DNA"/>
</dbReference>